<dbReference type="GO" id="GO:0008202">
    <property type="term" value="P:steroid metabolic process"/>
    <property type="evidence" value="ECO:0007669"/>
    <property type="project" value="UniProtKB-ARBA"/>
</dbReference>
<keyword evidence="4" id="KW-0560">Oxidoreductase</keyword>
<name>A0A7W6P3W4_9HYPH</name>
<accession>A0A7W6P3W4</accession>
<keyword evidence="2" id="KW-0285">Flavoprotein</keyword>
<dbReference type="InterPro" id="IPR027477">
    <property type="entry name" value="Succ_DH/fumarate_Rdtase_cat_sf"/>
</dbReference>
<dbReference type="InterPro" id="IPR050315">
    <property type="entry name" value="FAD-oxidoreductase_2"/>
</dbReference>
<dbReference type="RefSeq" id="WP_210287338.1">
    <property type="nucleotide sequence ID" value="NZ_JACIDU010000019.1"/>
</dbReference>
<feature type="region of interest" description="Disordered" evidence="5">
    <location>
        <begin position="46"/>
        <end position="65"/>
    </location>
</feature>
<gene>
    <name evidence="7" type="ORF">GGQ66_003893</name>
</gene>
<evidence type="ECO:0000256" key="4">
    <source>
        <dbReference type="ARBA" id="ARBA00023002"/>
    </source>
</evidence>
<dbReference type="PRINTS" id="PR00411">
    <property type="entry name" value="PNDRDTASEI"/>
</dbReference>
<protein>
    <submittedName>
        <fullName evidence="7">Succinate dehydrogenase/fumarate reductase flavoprotein subunit</fullName>
    </submittedName>
</protein>
<comment type="cofactor">
    <cofactor evidence="1">
        <name>FAD</name>
        <dbReference type="ChEBI" id="CHEBI:57692"/>
    </cofactor>
</comment>
<dbReference type="SUPFAM" id="SSF56425">
    <property type="entry name" value="Succinate dehydrogenase/fumarate reductase flavoprotein, catalytic domain"/>
    <property type="match status" value="1"/>
</dbReference>
<feature type="domain" description="FAD-dependent oxidoreductase 2 FAD-binding" evidence="6">
    <location>
        <begin position="14"/>
        <end position="547"/>
    </location>
</feature>
<evidence type="ECO:0000313" key="8">
    <source>
        <dbReference type="Proteomes" id="UP000584824"/>
    </source>
</evidence>
<dbReference type="Pfam" id="PF00890">
    <property type="entry name" value="FAD_binding_2"/>
    <property type="match status" value="1"/>
</dbReference>
<feature type="compositionally biased region" description="Low complexity" evidence="5">
    <location>
        <begin position="48"/>
        <end position="58"/>
    </location>
</feature>
<evidence type="ECO:0000256" key="3">
    <source>
        <dbReference type="ARBA" id="ARBA00022827"/>
    </source>
</evidence>
<keyword evidence="8" id="KW-1185">Reference proteome</keyword>
<dbReference type="Proteomes" id="UP000584824">
    <property type="component" value="Unassembled WGS sequence"/>
</dbReference>
<sequence>MPGERKAETMEEVDLLVCGAGAGGMTAALVAALEGLNVVLAEKTAQVGGTTSTSGGTTWVPGTHLSEQAGVPDKVEDARAFLESVVANRGGARLREAFLASGRAAIEELDRKTDVKFVAAAAHPDYLDGPGAAYGGRALGPVMFDGKLLGREDFDRVRPPRREFMGLGGMMVGRNELGALLSPFASLANLRSTLGIVGGYVLDRVSYKRGTRLLMGNALVARLLYSLRKAKVPVLFESGVRELMIEDGRVVGAVLEGPTGTRRIRARKGVVLATGGICWNRKIRERLFPAGTRDYALGPQTNTGDGADVAMAVGARFDDGGDSPALWMPCSSYTRPDGSLAVWPHIILDRAKPGLFAVDAKGKRFVNEANSYHDFAMGQIATGAIPAHLVCDAAFMRRYGMGMILPGAGNLAAMLKAGYVIEAKTLAELAGRLGCDAKVLAETVEAYNRSASTGVDEAFGRGSSVVNRFNGDAEAGGSNPCLGPVGAGPYYAMAVRPADLASSAGLAGDEFGRVLNEEGEPIAGLYACGNDLASIFRGTYPGPGTTIGPAMVFGWRVAKHAAGKLTDQPETVSGVMTDERTKNATL</sequence>
<dbReference type="AlphaFoldDB" id="A0A7W6P3W4"/>
<dbReference type="InterPro" id="IPR036188">
    <property type="entry name" value="FAD/NAD-bd_sf"/>
</dbReference>
<dbReference type="Gene3D" id="3.50.50.60">
    <property type="entry name" value="FAD/NAD(P)-binding domain"/>
    <property type="match status" value="2"/>
</dbReference>
<evidence type="ECO:0000313" key="7">
    <source>
        <dbReference type="EMBL" id="MBB4105306.1"/>
    </source>
</evidence>
<dbReference type="PANTHER" id="PTHR43400:SF10">
    <property type="entry name" value="3-OXOSTEROID 1-DEHYDROGENASE"/>
    <property type="match status" value="1"/>
</dbReference>
<proteinExistence type="predicted"/>
<evidence type="ECO:0000259" key="6">
    <source>
        <dbReference type="Pfam" id="PF00890"/>
    </source>
</evidence>
<dbReference type="GO" id="GO:0016491">
    <property type="term" value="F:oxidoreductase activity"/>
    <property type="evidence" value="ECO:0007669"/>
    <property type="project" value="UniProtKB-KW"/>
</dbReference>
<keyword evidence="3" id="KW-0274">FAD</keyword>
<dbReference type="SUPFAM" id="SSF51905">
    <property type="entry name" value="FAD/NAD(P)-binding domain"/>
    <property type="match status" value="1"/>
</dbReference>
<evidence type="ECO:0000256" key="1">
    <source>
        <dbReference type="ARBA" id="ARBA00001974"/>
    </source>
</evidence>
<reference evidence="7 8" key="1">
    <citation type="submission" date="2020-08" db="EMBL/GenBank/DDBJ databases">
        <title>Genomic Encyclopedia of Type Strains, Phase IV (KMG-IV): sequencing the most valuable type-strain genomes for metagenomic binning, comparative biology and taxonomic classification.</title>
        <authorList>
            <person name="Goeker M."/>
        </authorList>
    </citation>
    <scope>NUCLEOTIDE SEQUENCE [LARGE SCALE GENOMIC DNA]</scope>
    <source>
        <strain evidence="7 8">DSM 26385</strain>
    </source>
</reference>
<dbReference type="InterPro" id="IPR003953">
    <property type="entry name" value="FAD-dep_OxRdtase_2_FAD-bd"/>
</dbReference>
<evidence type="ECO:0000256" key="2">
    <source>
        <dbReference type="ARBA" id="ARBA00022630"/>
    </source>
</evidence>
<comment type="caution">
    <text evidence="7">The sequence shown here is derived from an EMBL/GenBank/DDBJ whole genome shotgun (WGS) entry which is preliminary data.</text>
</comment>
<evidence type="ECO:0000256" key="5">
    <source>
        <dbReference type="SAM" id="MobiDB-lite"/>
    </source>
</evidence>
<dbReference type="PANTHER" id="PTHR43400">
    <property type="entry name" value="FUMARATE REDUCTASE"/>
    <property type="match status" value="1"/>
</dbReference>
<dbReference type="EMBL" id="JACIDU010000019">
    <property type="protein sequence ID" value="MBB4105306.1"/>
    <property type="molecule type" value="Genomic_DNA"/>
</dbReference>
<organism evidence="7 8">
    <name type="scientific">Allorhizobium borbori</name>
    <dbReference type="NCBI Taxonomy" id="485907"/>
    <lineage>
        <taxon>Bacteria</taxon>
        <taxon>Pseudomonadati</taxon>
        <taxon>Pseudomonadota</taxon>
        <taxon>Alphaproteobacteria</taxon>
        <taxon>Hyphomicrobiales</taxon>
        <taxon>Rhizobiaceae</taxon>
        <taxon>Rhizobium/Agrobacterium group</taxon>
        <taxon>Allorhizobium</taxon>
    </lineage>
</organism>